<gene>
    <name evidence="1" type="ORF">F2P58_23360</name>
</gene>
<evidence type="ECO:0000313" key="2">
    <source>
        <dbReference type="Proteomes" id="UP000326789"/>
    </source>
</evidence>
<reference evidence="1 2" key="1">
    <citation type="submission" date="2019-09" db="EMBL/GenBank/DDBJ databases">
        <title>Whole genome sequence of Vibrio fortis.</title>
        <authorList>
            <person name="Das S.K."/>
        </authorList>
    </citation>
    <scope>NUCLEOTIDE SEQUENCE [LARGE SCALE GENOMIC DNA]</scope>
    <source>
        <strain evidence="1 2">AN60</strain>
    </source>
</reference>
<name>A0A5N3QW27_9VIBR</name>
<organism evidence="1 2">
    <name type="scientific">Vibrio fortis</name>
    <dbReference type="NCBI Taxonomy" id="212667"/>
    <lineage>
        <taxon>Bacteria</taxon>
        <taxon>Pseudomonadati</taxon>
        <taxon>Pseudomonadota</taxon>
        <taxon>Gammaproteobacteria</taxon>
        <taxon>Vibrionales</taxon>
        <taxon>Vibrionaceae</taxon>
        <taxon>Vibrio</taxon>
    </lineage>
</organism>
<sequence>MTIKDLLLPFLVPILSWVMSTYAFTEIMKVKMDAASAERSSIGAKLDVVAHNQHGQDVRLNGVEIRTEQLEGRVDNIEKKVFNQD</sequence>
<proteinExistence type="predicted"/>
<accession>A0A5N3QW27</accession>
<dbReference type="Proteomes" id="UP000326789">
    <property type="component" value="Unassembled WGS sequence"/>
</dbReference>
<comment type="caution">
    <text evidence="1">The sequence shown here is derived from an EMBL/GenBank/DDBJ whole genome shotgun (WGS) entry which is preliminary data.</text>
</comment>
<evidence type="ECO:0000313" key="1">
    <source>
        <dbReference type="EMBL" id="KAB0285455.1"/>
    </source>
</evidence>
<protein>
    <submittedName>
        <fullName evidence="1">Uncharacterized protein</fullName>
    </submittedName>
</protein>
<dbReference type="EMBL" id="VWSE01000010">
    <property type="protein sequence ID" value="KAB0285455.1"/>
    <property type="molecule type" value="Genomic_DNA"/>
</dbReference>
<dbReference type="AlphaFoldDB" id="A0A5N3QW27"/>
<dbReference type="RefSeq" id="WP_150873156.1">
    <property type="nucleotide sequence ID" value="NZ_VWSE01000010.1"/>
</dbReference>